<accession>A0A3M7PUZ4</accession>
<dbReference type="AlphaFoldDB" id="A0A3M7PUZ4"/>
<dbReference type="OrthoDB" id="296386at2759"/>
<comment type="caution">
    <text evidence="2">The sequence shown here is derived from an EMBL/GenBank/DDBJ whole genome shotgun (WGS) entry which is preliminary data.</text>
</comment>
<feature type="transmembrane region" description="Helical" evidence="1">
    <location>
        <begin position="21"/>
        <end position="41"/>
    </location>
</feature>
<feature type="transmembrane region" description="Helical" evidence="1">
    <location>
        <begin position="47"/>
        <end position="70"/>
    </location>
</feature>
<protein>
    <submittedName>
        <fullName evidence="2">Anoctamin-1</fullName>
    </submittedName>
</protein>
<gene>
    <name evidence="2" type="ORF">BpHYR1_012273</name>
</gene>
<organism evidence="2 3">
    <name type="scientific">Brachionus plicatilis</name>
    <name type="common">Marine rotifer</name>
    <name type="synonym">Brachionus muelleri</name>
    <dbReference type="NCBI Taxonomy" id="10195"/>
    <lineage>
        <taxon>Eukaryota</taxon>
        <taxon>Metazoa</taxon>
        <taxon>Spiralia</taxon>
        <taxon>Gnathifera</taxon>
        <taxon>Rotifera</taxon>
        <taxon>Eurotatoria</taxon>
        <taxon>Monogononta</taxon>
        <taxon>Pseudotrocha</taxon>
        <taxon>Ploima</taxon>
        <taxon>Brachionidae</taxon>
        <taxon>Brachionus</taxon>
    </lineage>
</organism>
<evidence type="ECO:0000313" key="3">
    <source>
        <dbReference type="Proteomes" id="UP000276133"/>
    </source>
</evidence>
<keyword evidence="3" id="KW-1185">Reference proteome</keyword>
<sequence>MSKFLIEQKDFDFKNVEQIDFILFACTFSLGPLFVLVINVIDLRIDGAWFHIIRFLNIAGIVSNAFIIAFTSNWSKNMLCVKNGFSKRLPNNESEQSDFDILPNSSDLKQDSMQKALNGNLESLKEINYIDEFKINEQTRKRNRKNKKYSKLASYIEPVTEIS</sequence>
<reference evidence="2 3" key="1">
    <citation type="journal article" date="2018" name="Sci. Rep.">
        <title>Genomic signatures of local adaptation to the degree of environmental predictability in rotifers.</title>
        <authorList>
            <person name="Franch-Gras L."/>
            <person name="Hahn C."/>
            <person name="Garcia-Roger E.M."/>
            <person name="Carmona M.J."/>
            <person name="Serra M."/>
            <person name="Gomez A."/>
        </authorList>
    </citation>
    <scope>NUCLEOTIDE SEQUENCE [LARGE SCALE GENOMIC DNA]</scope>
    <source>
        <strain evidence="2">HYR1</strain>
    </source>
</reference>
<keyword evidence="1" id="KW-0812">Transmembrane</keyword>
<dbReference type="Proteomes" id="UP000276133">
    <property type="component" value="Unassembled WGS sequence"/>
</dbReference>
<evidence type="ECO:0000256" key="1">
    <source>
        <dbReference type="SAM" id="Phobius"/>
    </source>
</evidence>
<keyword evidence="1" id="KW-1133">Transmembrane helix</keyword>
<keyword evidence="1" id="KW-0472">Membrane</keyword>
<name>A0A3M7PUZ4_BRAPC</name>
<dbReference type="EMBL" id="REGN01008839">
    <property type="protein sequence ID" value="RNA02561.1"/>
    <property type="molecule type" value="Genomic_DNA"/>
</dbReference>
<proteinExistence type="predicted"/>
<evidence type="ECO:0000313" key="2">
    <source>
        <dbReference type="EMBL" id="RNA02561.1"/>
    </source>
</evidence>